<reference evidence="2 3" key="1">
    <citation type="submission" date="2018-08" db="EMBL/GenBank/DDBJ databases">
        <title>Comparative analysis of Prevotella intermedia strains.</title>
        <authorList>
            <person name="Moon J.-H."/>
            <person name="Lee J.-H."/>
        </authorList>
    </citation>
    <scope>NUCLEOTIDE SEQUENCE [LARGE SCALE GENOMIC DNA]</scope>
    <source>
        <strain evidence="2 3">ATCC 15033</strain>
    </source>
</reference>
<proteinExistence type="predicted"/>
<dbReference type="EMBL" id="QXEN01000004">
    <property type="protein sequence ID" value="RRF87850.1"/>
    <property type="molecule type" value="Genomic_DNA"/>
</dbReference>
<comment type="caution">
    <text evidence="2">The sequence shown here is derived from an EMBL/GenBank/DDBJ whole genome shotgun (WGS) entry which is preliminary data.</text>
</comment>
<dbReference type="AlphaFoldDB" id="A0A3R7VX45"/>
<keyword evidence="1" id="KW-0472">Membrane</keyword>
<keyword evidence="3" id="KW-1185">Reference proteome</keyword>
<dbReference type="Proteomes" id="UP000283868">
    <property type="component" value="Unassembled WGS sequence"/>
</dbReference>
<keyword evidence="1" id="KW-0812">Transmembrane</keyword>
<sequence length="30" mass="3698">MKIKRHNNRIHLYYKILLILQACIYSLPLQ</sequence>
<evidence type="ECO:0000256" key="1">
    <source>
        <dbReference type="SAM" id="Phobius"/>
    </source>
</evidence>
<feature type="transmembrane region" description="Helical" evidence="1">
    <location>
        <begin position="12"/>
        <end position="29"/>
    </location>
</feature>
<name>A0A3R7VX45_PREIN</name>
<keyword evidence="1" id="KW-1133">Transmembrane helix</keyword>
<evidence type="ECO:0000313" key="2">
    <source>
        <dbReference type="EMBL" id="RRF87850.1"/>
    </source>
</evidence>
<gene>
    <name evidence="2" type="ORF">D2S45_04310</name>
</gene>
<accession>A0A3R7VX45</accession>
<protein>
    <submittedName>
        <fullName evidence="2">Uncharacterized protein</fullName>
    </submittedName>
</protein>
<organism evidence="2 3">
    <name type="scientific">Prevotella intermedia</name>
    <dbReference type="NCBI Taxonomy" id="28131"/>
    <lineage>
        <taxon>Bacteria</taxon>
        <taxon>Pseudomonadati</taxon>
        <taxon>Bacteroidota</taxon>
        <taxon>Bacteroidia</taxon>
        <taxon>Bacteroidales</taxon>
        <taxon>Prevotellaceae</taxon>
        <taxon>Prevotella</taxon>
    </lineage>
</organism>
<evidence type="ECO:0000313" key="3">
    <source>
        <dbReference type="Proteomes" id="UP000283868"/>
    </source>
</evidence>